<dbReference type="PANTHER" id="PTHR47752:SF1">
    <property type="entry name" value="HTH-TYPE TRANSCRIPTIONAL REPRESSOR FABR"/>
    <property type="match status" value="1"/>
</dbReference>
<dbReference type="Proteomes" id="UP001501746">
    <property type="component" value="Unassembled WGS sequence"/>
</dbReference>
<protein>
    <recommendedName>
        <fullName evidence="5">HTH tetR-type domain-containing protein</fullName>
    </recommendedName>
</protein>
<dbReference type="PROSITE" id="PS50977">
    <property type="entry name" value="HTH_TETR_2"/>
    <property type="match status" value="1"/>
</dbReference>
<evidence type="ECO:0000313" key="6">
    <source>
        <dbReference type="EMBL" id="GAA1846467.1"/>
    </source>
</evidence>
<evidence type="ECO:0000256" key="3">
    <source>
        <dbReference type="ARBA" id="ARBA00023163"/>
    </source>
</evidence>
<dbReference type="Gene3D" id="1.10.357.10">
    <property type="entry name" value="Tetracycline Repressor, domain 2"/>
    <property type="match status" value="1"/>
</dbReference>
<evidence type="ECO:0000256" key="2">
    <source>
        <dbReference type="ARBA" id="ARBA00023125"/>
    </source>
</evidence>
<reference evidence="6 7" key="1">
    <citation type="journal article" date="2019" name="Int. J. Syst. Evol. Microbiol.">
        <title>The Global Catalogue of Microorganisms (GCM) 10K type strain sequencing project: providing services to taxonomists for standard genome sequencing and annotation.</title>
        <authorList>
            <consortium name="The Broad Institute Genomics Platform"/>
            <consortium name="The Broad Institute Genome Sequencing Center for Infectious Disease"/>
            <person name="Wu L."/>
            <person name="Ma J."/>
        </authorList>
    </citation>
    <scope>NUCLEOTIDE SEQUENCE [LARGE SCALE GENOMIC DNA]</scope>
    <source>
        <strain evidence="6 7">JCM 14323</strain>
    </source>
</reference>
<dbReference type="InterPro" id="IPR050692">
    <property type="entry name" value="HTH_transcr_repressor_FabR"/>
</dbReference>
<comment type="caution">
    <text evidence="6">The sequence shown here is derived from an EMBL/GenBank/DDBJ whole genome shotgun (WGS) entry which is preliminary data.</text>
</comment>
<evidence type="ECO:0000259" key="5">
    <source>
        <dbReference type="PROSITE" id="PS50977"/>
    </source>
</evidence>
<keyword evidence="3" id="KW-0804">Transcription</keyword>
<keyword evidence="2 4" id="KW-0238">DNA-binding</keyword>
<dbReference type="InterPro" id="IPR001647">
    <property type="entry name" value="HTH_TetR"/>
</dbReference>
<dbReference type="Pfam" id="PF00440">
    <property type="entry name" value="TetR_N"/>
    <property type="match status" value="1"/>
</dbReference>
<gene>
    <name evidence="6" type="ORF">GCM10009750_36110</name>
</gene>
<dbReference type="RefSeq" id="WP_170297091.1">
    <property type="nucleotide sequence ID" value="NZ_BAAANK010000012.1"/>
</dbReference>
<sequence length="222" mass="24218">MKGMFAPNQMKVYSCELMLVYRCTLMQVTMQPRTPSPRGEGDRLRSELMTAARGLLLTPRAGASFSLRALARTVGVSPTAVYRHFNSVEDLVATVIDDQSLLLGAAVGTLDGELSVDALAQFGLRYVEWGLTNPGAYQLLFESAERYQVAVGPGTAGYAILESVAHWLHQGGREPSTELATRAWTALHGVTSLRIHKPALPWPTSIQTEVTRIAHVALDDPR</sequence>
<organism evidence="6 7">
    <name type="scientific">Agromyces salentinus</name>
    <dbReference type="NCBI Taxonomy" id="269421"/>
    <lineage>
        <taxon>Bacteria</taxon>
        <taxon>Bacillati</taxon>
        <taxon>Actinomycetota</taxon>
        <taxon>Actinomycetes</taxon>
        <taxon>Micrococcales</taxon>
        <taxon>Microbacteriaceae</taxon>
        <taxon>Agromyces</taxon>
    </lineage>
</organism>
<dbReference type="InterPro" id="IPR036271">
    <property type="entry name" value="Tet_transcr_reg_TetR-rel_C_sf"/>
</dbReference>
<dbReference type="PANTHER" id="PTHR47752">
    <property type="entry name" value="HTH-TYPE TRANSCRIPTIONAL REPRESSOR FABR"/>
    <property type="match status" value="1"/>
</dbReference>
<evidence type="ECO:0000313" key="7">
    <source>
        <dbReference type="Proteomes" id="UP001501746"/>
    </source>
</evidence>
<keyword evidence="1" id="KW-0805">Transcription regulation</keyword>
<evidence type="ECO:0000256" key="4">
    <source>
        <dbReference type="PROSITE-ProRule" id="PRU00335"/>
    </source>
</evidence>
<proteinExistence type="predicted"/>
<dbReference type="Pfam" id="PF13305">
    <property type="entry name" value="TetR_C_33"/>
    <property type="match status" value="1"/>
</dbReference>
<keyword evidence="7" id="KW-1185">Reference proteome</keyword>
<accession>A0ABN2N338</accession>
<dbReference type="EMBL" id="BAAANK010000012">
    <property type="protein sequence ID" value="GAA1846467.1"/>
    <property type="molecule type" value="Genomic_DNA"/>
</dbReference>
<dbReference type="SUPFAM" id="SSF46689">
    <property type="entry name" value="Homeodomain-like"/>
    <property type="match status" value="1"/>
</dbReference>
<dbReference type="InterPro" id="IPR025996">
    <property type="entry name" value="MT1864/Rv1816-like_C"/>
</dbReference>
<dbReference type="InterPro" id="IPR009057">
    <property type="entry name" value="Homeodomain-like_sf"/>
</dbReference>
<feature type="DNA-binding region" description="H-T-H motif" evidence="4">
    <location>
        <begin position="66"/>
        <end position="85"/>
    </location>
</feature>
<feature type="domain" description="HTH tetR-type" evidence="5">
    <location>
        <begin position="42"/>
        <end position="103"/>
    </location>
</feature>
<evidence type="ECO:0000256" key="1">
    <source>
        <dbReference type="ARBA" id="ARBA00023015"/>
    </source>
</evidence>
<dbReference type="SUPFAM" id="SSF48498">
    <property type="entry name" value="Tetracyclin repressor-like, C-terminal domain"/>
    <property type="match status" value="1"/>
</dbReference>
<name>A0ABN2N338_9MICO</name>